<proteinExistence type="predicted"/>
<protein>
    <recommendedName>
        <fullName evidence="2">Metallo-beta-lactamase domain-containing protein</fullName>
    </recommendedName>
</protein>
<dbReference type="InterPro" id="IPR001279">
    <property type="entry name" value="Metallo-B-lactamas"/>
</dbReference>
<dbReference type="Proteomes" id="UP001497512">
    <property type="component" value="Chromosome 9"/>
</dbReference>
<evidence type="ECO:0000259" key="2">
    <source>
        <dbReference type="SMART" id="SM00849"/>
    </source>
</evidence>
<reference evidence="3" key="1">
    <citation type="submission" date="2024-02" db="EMBL/GenBank/DDBJ databases">
        <authorList>
            <consortium name="ELIXIR-Norway"/>
            <consortium name="Elixir Norway"/>
        </authorList>
    </citation>
    <scope>NUCLEOTIDE SEQUENCE</scope>
</reference>
<dbReference type="Gene3D" id="3.60.15.10">
    <property type="entry name" value="Ribonuclease Z/Hydroxyacylglutathione hydrolase-like"/>
    <property type="match status" value="1"/>
</dbReference>
<evidence type="ECO:0000313" key="3">
    <source>
        <dbReference type="EMBL" id="CAK9237081.1"/>
    </source>
</evidence>
<dbReference type="Gene3D" id="1.10.10.10">
    <property type="entry name" value="Winged helix-like DNA-binding domain superfamily/Winged helix DNA-binding domain"/>
    <property type="match status" value="1"/>
</dbReference>
<dbReference type="EMBL" id="OZ019901">
    <property type="protein sequence ID" value="CAK9237081.1"/>
    <property type="molecule type" value="Genomic_DNA"/>
</dbReference>
<dbReference type="InterPro" id="IPR050662">
    <property type="entry name" value="Sec-metab_biosynth-thioest"/>
</dbReference>
<keyword evidence="1" id="KW-0812">Transmembrane</keyword>
<keyword evidence="1" id="KW-0472">Membrane</keyword>
<dbReference type="PANTHER" id="PTHR23131">
    <property type="entry name" value="ENDORIBONUCLEASE LACTB2"/>
    <property type="match status" value="1"/>
</dbReference>
<feature type="domain" description="Metallo-beta-lactamase" evidence="2">
    <location>
        <begin position="244"/>
        <end position="412"/>
    </location>
</feature>
<dbReference type="SMART" id="SM00849">
    <property type="entry name" value="Lactamase_B"/>
    <property type="match status" value="1"/>
</dbReference>
<dbReference type="InterPro" id="IPR036388">
    <property type="entry name" value="WH-like_DNA-bd_sf"/>
</dbReference>
<keyword evidence="1" id="KW-1133">Transmembrane helix</keyword>
<dbReference type="PANTHER" id="PTHR23131:SF0">
    <property type="entry name" value="ENDORIBONUCLEASE LACTB2"/>
    <property type="match status" value="1"/>
</dbReference>
<sequence length="545" mass="59505">MGGNAVQHRIALIVKNADESEICQLFLVKQRRPDEGASGGDTDVWDVASAPLKRGGAKGTGARACESGVEDERLAKAMGNVKFNLECLGLKGFDVGDAVAQVLIQTWIHPSSDGPRKSWRYWKYVEEPAFGPGPAVHTIVFIIETFRTDDACFSADGEWFDPHEAYNLLVSADVKKKKKRIGPLAMFVFSSHFPTGLSFKYNLSVQGQEYPPGVFVAPMASATGKPFSKTNLVVFAPTAPLEHAIDTTAADAFGDALICDPGCHPAAANAQLAKVVDELPRKLLVFLTHHHYDHIDGLPTVRQHNPQAIIIAHRKTLKRMGKATLGLHCIAVGGSSKLLIAGQELEVIATPGHTDGHLALLHRITGTLLVGDHCVGQGSSVLDAMSGGNMQDYLDTCNCLLDLGPRVIIPAHGKPTLWPKHMLHTYIKHWEEREAKVLKAIEEGAKTAYEVVAQAYNDTPGAFWPAALMNVKLHIEHLDYIHKLPADFDLEEFERSATTAFYLRCFPSATRYALHKQTRFSSSLAGGLSIVMLAAVVAYLWKKNK</sequence>
<feature type="transmembrane region" description="Helical" evidence="1">
    <location>
        <begin position="520"/>
        <end position="541"/>
    </location>
</feature>
<evidence type="ECO:0000256" key="1">
    <source>
        <dbReference type="SAM" id="Phobius"/>
    </source>
</evidence>
<name>A0ABP0V3N7_9BRYO</name>
<gene>
    <name evidence="3" type="ORF">CSSPTR1EN2_LOCUS23481</name>
</gene>
<dbReference type="InterPro" id="IPR036866">
    <property type="entry name" value="RibonucZ/Hydroxyglut_hydro"/>
</dbReference>
<accession>A0ABP0V3N7</accession>
<keyword evidence="4" id="KW-1185">Reference proteome</keyword>
<dbReference type="Pfam" id="PF00753">
    <property type="entry name" value="Lactamase_B"/>
    <property type="match status" value="1"/>
</dbReference>
<evidence type="ECO:0000313" key="4">
    <source>
        <dbReference type="Proteomes" id="UP001497512"/>
    </source>
</evidence>
<dbReference type="SUPFAM" id="SSF56281">
    <property type="entry name" value="Metallo-hydrolase/oxidoreductase"/>
    <property type="match status" value="1"/>
</dbReference>
<organism evidence="3 4">
    <name type="scientific">Sphagnum troendelagicum</name>
    <dbReference type="NCBI Taxonomy" id="128251"/>
    <lineage>
        <taxon>Eukaryota</taxon>
        <taxon>Viridiplantae</taxon>
        <taxon>Streptophyta</taxon>
        <taxon>Embryophyta</taxon>
        <taxon>Bryophyta</taxon>
        <taxon>Sphagnophytina</taxon>
        <taxon>Sphagnopsida</taxon>
        <taxon>Sphagnales</taxon>
        <taxon>Sphagnaceae</taxon>
        <taxon>Sphagnum</taxon>
    </lineage>
</organism>